<dbReference type="InterPro" id="IPR004088">
    <property type="entry name" value="KH_dom_type_1"/>
</dbReference>
<proteinExistence type="predicted"/>
<dbReference type="EMBL" id="PZQS01000007">
    <property type="protein sequence ID" value="PVD27399.1"/>
    <property type="molecule type" value="Genomic_DNA"/>
</dbReference>
<evidence type="ECO:0000313" key="5">
    <source>
        <dbReference type="Proteomes" id="UP000245119"/>
    </source>
</evidence>
<evidence type="ECO:0000313" key="4">
    <source>
        <dbReference type="EMBL" id="PVD27399.1"/>
    </source>
</evidence>
<comment type="caution">
    <text evidence="4">The sequence shown here is derived from an EMBL/GenBank/DDBJ whole genome shotgun (WGS) entry which is preliminary data.</text>
</comment>
<dbReference type="SUPFAM" id="SSF54791">
    <property type="entry name" value="Eukaryotic type KH-domain (KH-domain type I)"/>
    <property type="match status" value="1"/>
</dbReference>
<dbReference type="Pfam" id="PF00013">
    <property type="entry name" value="KH_1"/>
    <property type="match status" value="1"/>
</dbReference>
<dbReference type="InterPro" id="IPR036612">
    <property type="entry name" value="KH_dom_type_1_sf"/>
</dbReference>
<reference evidence="4 5" key="1">
    <citation type="submission" date="2018-04" db="EMBL/GenBank/DDBJ databases">
        <title>The genome of golden apple snail Pomacea canaliculata provides insight into stress tolerance and invasive adaptation.</title>
        <authorList>
            <person name="Liu C."/>
            <person name="Liu B."/>
            <person name="Ren Y."/>
            <person name="Zhang Y."/>
            <person name="Wang H."/>
            <person name="Li S."/>
            <person name="Jiang F."/>
            <person name="Yin L."/>
            <person name="Zhang G."/>
            <person name="Qian W."/>
            <person name="Fan W."/>
        </authorList>
    </citation>
    <scope>NUCLEOTIDE SEQUENCE [LARGE SCALE GENOMIC DNA]</scope>
    <source>
        <strain evidence="4">SZHN2017</strain>
        <tissue evidence="4">Muscle</tissue>
    </source>
</reference>
<gene>
    <name evidence="4" type="ORF">C0Q70_12557</name>
</gene>
<dbReference type="AlphaFoldDB" id="A0A2T7P1V0"/>
<keyword evidence="5" id="KW-1185">Reference proteome</keyword>
<dbReference type="PROSITE" id="PS50084">
    <property type="entry name" value="KH_TYPE_1"/>
    <property type="match status" value="1"/>
</dbReference>
<evidence type="ECO:0000256" key="2">
    <source>
        <dbReference type="SAM" id="MobiDB-lite"/>
    </source>
</evidence>
<evidence type="ECO:0000259" key="3">
    <source>
        <dbReference type="Pfam" id="PF00013"/>
    </source>
</evidence>
<feature type="region of interest" description="Disordered" evidence="2">
    <location>
        <begin position="182"/>
        <end position="201"/>
    </location>
</feature>
<protein>
    <recommendedName>
        <fullName evidence="3">K Homology domain-containing protein</fullName>
    </recommendedName>
</protein>
<dbReference type="Proteomes" id="UP000245119">
    <property type="component" value="Linkage Group LG7"/>
</dbReference>
<dbReference type="GO" id="GO:0003723">
    <property type="term" value="F:RNA binding"/>
    <property type="evidence" value="ECO:0007669"/>
    <property type="project" value="UniProtKB-UniRule"/>
</dbReference>
<evidence type="ECO:0000256" key="1">
    <source>
        <dbReference type="PROSITE-ProRule" id="PRU00117"/>
    </source>
</evidence>
<keyword evidence="1" id="KW-0694">RNA-binding</keyword>
<organism evidence="4 5">
    <name type="scientific">Pomacea canaliculata</name>
    <name type="common">Golden apple snail</name>
    <dbReference type="NCBI Taxonomy" id="400727"/>
    <lineage>
        <taxon>Eukaryota</taxon>
        <taxon>Metazoa</taxon>
        <taxon>Spiralia</taxon>
        <taxon>Lophotrochozoa</taxon>
        <taxon>Mollusca</taxon>
        <taxon>Gastropoda</taxon>
        <taxon>Caenogastropoda</taxon>
        <taxon>Architaenioglossa</taxon>
        <taxon>Ampullarioidea</taxon>
        <taxon>Ampullariidae</taxon>
        <taxon>Pomacea</taxon>
    </lineage>
</organism>
<feature type="domain" description="K Homology" evidence="3">
    <location>
        <begin position="217"/>
        <end position="245"/>
    </location>
</feature>
<sequence>MTADVYKTLIARYRPDDYFTTFPKPRFQLFCDKLQSLIPACTCGPPAAARGRLTRIGTCTSSQSPSGTRRQWCGRWPKANEFHADVEEYDKETAHTPRDPSVTFLYHEGEGHTGEHPGSCFGCGMEIAEALRRLGLGTISTSDLPLSDSMNMDTPVVAASLISDAMMSQSFTTTWLPTHPAVHRQPPPPQLASLTMSKGEVGKRKRRTPIEECLHAVPDHLCGLVIGKDGHTIREIKTISGASVYKQHSPPQYPACLFLPSVGLELRLWRPSASFVRSLAQRLRLVEYSLETGPELAKAFDDMKGKEDGDLHIIADEAGPDDR</sequence>
<name>A0A2T7P1V0_POMCA</name>
<dbReference type="Gene3D" id="3.30.1370.10">
    <property type="entry name" value="K Homology domain, type 1"/>
    <property type="match status" value="1"/>
</dbReference>
<accession>A0A2T7P1V0</accession>